<evidence type="ECO:0000313" key="1">
    <source>
        <dbReference type="EMBL" id="WKN38034.1"/>
    </source>
</evidence>
<sequence length="113" mass="12504">MPIDYHGKVFRSLSNSGSGEVDQETRFYYQQEGQIVTATYRGGAIQHGQLIALANPEGTLNMRYQHVNQAGELMTGQCTSTPEVLASGKLRMHEQWTWTSGDHSSGTSIVEEI</sequence>
<dbReference type="EMBL" id="CP120682">
    <property type="protein sequence ID" value="WKN38034.1"/>
    <property type="molecule type" value="Genomic_DNA"/>
</dbReference>
<reference evidence="1" key="2">
    <citation type="journal article" date="2024" name="Antonie Van Leeuwenhoek">
        <title>Roseihalotalea indica gen. nov., sp. nov., a halophilic Bacteroidetes from mesopelagic Southwest Indian Ocean with higher carbohydrate metabolic potential.</title>
        <authorList>
            <person name="Chen B."/>
            <person name="Zhang M."/>
            <person name="Lin D."/>
            <person name="Ye J."/>
            <person name="Tang K."/>
        </authorList>
    </citation>
    <scope>NUCLEOTIDE SEQUENCE</scope>
    <source>
        <strain evidence="1">TK19036</strain>
    </source>
</reference>
<reference evidence="1" key="1">
    <citation type="journal article" date="2023" name="Comput. Struct. Biotechnol. J.">
        <title>Discovery of a novel marine Bacteroidetes with a rich repertoire of carbohydrate-active enzymes.</title>
        <authorList>
            <person name="Chen B."/>
            <person name="Liu G."/>
            <person name="Chen Q."/>
            <person name="Wang H."/>
            <person name="Liu L."/>
            <person name="Tang K."/>
        </authorList>
    </citation>
    <scope>NUCLEOTIDE SEQUENCE</scope>
    <source>
        <strain evidence="1">TK19036</strain>
    </source>
</reference>
<protein>
    <submittedName>
        <fullName evidence="1">N-acetylglutamate synthase</fullName>
    </submittedName>
</protein>
<name>A0AA49JGX0_9BACT</name>
<accession>A0AA49JGX0</accession>
<gene>
    <name evidence="1" type="ORF">K4G66_04845</name>
</gene>
<dbReference type="InterPro" id="IPR058595">
    <property type="entry name" value="Avidin-like"/>
</dbReference>
<dbReference type="AlphaFoldDB" id="A0AA49JGX0"/>
<dbReference type="Pfam" id="PF26421">
    <property type="entry name" value="Avidin_like"/>
    <property type="match status" value="1"/>
</dbReference>
<proteinExistence type="predicted"/>
<organism evidence="1">
    <name type="scientific">Roseihalotalea indica</name>
    <dbReference type="NCBI Taxonomy" id="2867963"/>
    <lineage>
        <taxon>Bacteria</taxon>
        <taxon>Pseudomonadati</taxon>
        <taxon>Bacteroidota</taxon>
        <taxon>Cytophagia</taxon>
        <taxon>Cytophagales</taxon>
        <taxon>Catalimonadaceae</taxon>
        <taxon>Roseihalotalea</taxon>
    </lineage>
</organism>